<keyword evidence="4 5" id="KW-0472">Membrane</keyword>
<feature type="transmembrane region" description="Helical" evidence="5">
    <location>
        <begin position="218"/>
        <end position="238"/>
    </location>
</feature>
<dbReference type="Pfam" id="PF00027">
    <property type="entry name" value="cNMP_binding"/>
    <property type="match status" value="1"/>
</dbReference>
<dbReference type="InterPro" id="IPR052706">
    <property type="entry name" value="Membrane-Transporter-like"/>
</dbReference>
<feature type="transmembrane region" description="Helical" evidence="5">
    <location>
        <begin position="410"/>
        <end position="441"/>
    </location>
</feature>
<evidence type="ECO:0000313" key="8">
    <source>
        <dbReference type="EMBL" id="MDC3986099.1"/>
    </source>
</evidence>
<dbReference type="PROSITE" id="PS50801">
    <property type="entry name" value="STAS"/>
    <property type="match status" value="1"/>
</dbReference>
<evidence type="ECO:0000313" key="9">
    <source>
        <dbReference type="Proteomes" id="UP001151081"/>
    </source>
</evidence>
<protein>
    <submittedName>
        <fullName evidence="8">SLC26A/SulP transporter family protein</fullName>
    </submittedName>
</protein>
<dbReference type="InterPro" id="IPR011547">
    <property type="entry name" value="SLC26A/SulP_dom"/>
</dbReference>
<organism evidence="8 9">
    <name type="scientific">Polyangium jinanense</name>
    <dbReference type="NCBI Taxonomy" id="2829994"/>
    <lineage>
        <taxon>Bacteria</taxon>
        <taxon>Pseudomonadati</taxon>
        <taxon>Myxococcota</taxon>
        <taxon>Polyangia</taxon>
        <taxon>Polyangiales</taxon>
        <taxon>Polyangiaceae</taxon>
        <taxon>Polyangium</taxon>
    </lineage>
</organism>
<dbReference type="Proteomes" id="UP001151081">
    <property type="component" value="Unassembled WGS sequence"/>
</dbReference>
<dbReference type="CDD" id="cd00038">
    <property type="entry name" value="CAP_ED"/>
    <property type="match status" value="1"/>
</dbReference>
<feature type="transmembrane region" description="Helical" evidence="5">
    <location>
        <begin position="284"/>
        <end position="306"/>
    </location>
</feature>
<feature type="transmembrane region" description="Helical" evidence="5">
    <location>
        <begin position="318"/>
        <end position="338"/>
    </location>
</feature>
<dbReference type="CDD" id="cd07042">
    <property type="entry name" value="STAS_SulP_like_sulfate_transporter"/>
    <property type="match status" value="1"/>
</dbReference>
<dbReference type="GO" id="GO:0016020">
    <property type="term" value="C:membrane"/>
    <property type="evidence" value="ECO:0007669"/>
    <property type="project" value="UniProtKB-SubCell"/>
</dbReference>
<dbReference type="Gene3D" id="2.60.120.10">
    <property type="entry name" value="Jelly Rolls"/>
    <property type="match status" value="1"/>
</dbReference>
<dbReference type="Pfam" id="PF00916">
    <property type="entry name" value="Sulfate_transp"/>
    <property type="match status" value="1"/>
</dbReference>
<dbReference type="InterPro" id="IPR018490">
    <property type="entry name" value="cNMP-bd_dom_sf"/>
</dbReference>
<feature type="transmembrane region" description="Helical" evidence="5">
    <location>
        <begin position="29"/>
        <end position="53"/>
    </location>
</feature>
<comment type="subcellular location">
    <subcellularLocation>
        <location evidence="1">Membrane</location>
        <topology evidence="1">Multi-pass membrane protein</topology>
    </subcellularLocation>
</comment>
<comment type="caution">
    <text evidence="8">The sequence shown here is derived from an EMBL/GenBank/DDBJ whole genome shotgun (WGS) entry which is preliminary data.</text>
</comment>
<dbReference type="InterPro" id="IPR018488">
    <property type="entry name" value="cNMP-bd_CS"/>
</dbReference>
<dbReference type="PROSITE" id="PS00889">
    <property type="entry name" value="CNMP_BINDING_2"/>
    <property type="match status" value="1"/>
</dbReference>
<dbReference type="SUPFAM" id="SSF52091">
    <property type="entry name" value="SpoIIaa-like"/>
    <property type="match status" value="1"/>
</dbReference>
<feature type="transmembrane region" description="Helical" evidence="5">
    <location>
        <begin position="118"/>
        <end position="139"/>
    </location>
</feature>
<feature type="transmembrane region" description="Helical" evidence="5">
    <location>
        <begin position="151"/>
        <end position="174"/>
    </location>
</feature>
<evidence type="ECO:0000256" key="3">
    <source>
        <dbReference type="ARBA" id="ARBA00022989"/>
    </source>
</evidence>
<dbReference type="PANTHER" id="PTHR43310:SF1">
    <property type="entry name" value="SULFATE TRANSPORTER YBAR-RELATED"/>
    <property type="match status" value="1"/>
</dbReference>
<sequence>MEGQQSPPIPSTPAPSVGRGLRGSRLLSGLFAGAMSGTLVATFSITLAALIFSGNLTKYLPAGIGMALAGSAIIGAIVAIGSSFRPVIAAPQENTAVVLALVASAIGSHITAKGGDPFPTIVAVCSLSALVTGGLFLILGGLRLGTLVRFIPYPVVGGFLAGTGWLLLTGSISVMAGTEFSLASMPLLLRAEAIVNWVPGLTLGAFLTILLRRYHHFMLLPGLLVFAVAMFYGVLYAAGGTVSEALDRGMLLGPFPSGALWPPMAPSDALRIDWAEIGANSGNLLAITMLATISILLNASGLEIATEREIDLDRELRATGIANLAAGLGFGMVGYLSLSESTLNHKAGAESRVAGILSACICAAALFFGASVFSYFPKPVLGGLLVFLGSGFLLETIYDSWFRLPRVEYGLVVIILVVIAWIGFLPGIGVGIVVSSVLFAVNYSRIDVIKRAAVGSDVRSNVERGAGDELTLEERGKELYILQLQGYIFFGTSYSLLKRVHHRILSDDPGPTRYVLLDFRHVDGIDSSAVLSFVRLRKLAESNGITLGLTDLPSAVRKQLERGGFADGSKRVRFFPDLDHGLEWCENLILRAAPPSMLPPTKLVDELESVFRTREFVSGFLQYLERVEAPAGYQIYRQGDVSKDLYLIESGELTAWLELDGGRTKRLRTMGPGTVVGESGLYLGTRRSATVVTLCPTVLYRLSLDSLERMTREAPHLAASFHQFVVCLLAERMVLATGASKTLFN</sequence>
<evidence type="ECO:0000256" key="5">
    <source>
        <dbReference type="SAM" id="Phobius"/>
    </source>
</evidence>
<feature type="domain" description="STAS" evidence="7">
    <location>
        <begin position="481"/>
        <end position="585"/>
    </location>
</feature>
<feature type="transmembrane region" description="Helical" evidence="5">
    <location>
        <begin position="194"/>
        <end position="211"/>
    </location>
</feature>
<proteinExistence type="predicted"/>
<gene>
    <name evidence="8" type="ORF">KEG57_36820</name>
</gene>
<reference evidence="8 9" key="1">
    <citation type="submission" date="2021-04" db="EMBL/GenBank/DDBJ databases">
        <title>Genome analysis of Polyangium sp.</title>
        <authorList>
            <person name="Li Y."/>
            <person name="Wang J."/>
        </authorList>
    </citation>
    <scope>NUCLEOTIDE SEQUENCE [LARGE SCALE GENOMIC DNA]</scope>
    <source>
        <strain evidence="8 9">SDU14</strain>
    </source>
</reference>
<dbReference type="PROSITE" id="PS50042">
    <property type="entry name" value="CNMP_BINDING_3"/>
    <property type="match status" value="1"/>
</dbReference>
<dbReference type="SMART" id="SM00100">
    <property type="entry name" value="cNMP"/>
    <property type="match status" value="1"/>
</dbReference>
<dbReference type="InterPro" id="IPR002645">
    <property type="entry name" value="STAS_dom"/>
</dbReference>
<feature type="transmembrane region" description="Helical" evidence="5">
    <location>
        <begin position="380"/>
        <end position="398"/>
    </location>
</feature>
<feature type="domain" description="Cyclic nucleotide-binding" evidence="6">
    <location>
        <begin position="620"/>
        <end position="710"/>
    </location>
</feature>
<dbReference type="SUPFAM" id="SSF51206">
    <property type="entry name" value="cAMP-binding domain-like"/>
    <property type="match status" value="1"/>
</dbReference>
<dbReference type="EMBL" id="JAGTJJ010000035">
    <property type="protein sequence ID" value="MDC3986099.1"/>
    <property type="molecule type" value="Genomic_DNA"/>
</dbReference>
<name>A0A9X3X9A3_9BACT</name>
<keyword evidence="2 5" id="KW-0812">Transmembrane</keyword>
<accession>A0A9X3X9A3</accession>
<dbReference type="InterPro" id="IPR014710">
    <property type="entry name" value="RmlC-like_jellyroll"/>
</dbReference>
<dbReference type="PANTHER" id="PTHR43310">
    <property type="entry name" value="SULFATE TRANSPORTER YBAR-RELATED"/>
    <property type="match status" value="1"/>
</dbReference>
<dbReference type="AlphaFoldDB" id="A0A9X3X9A3"/>
<dbReference type="InterPro" id="IPR036513">
    <property type="entry name" value="STAS_dom_sf"/>
</dbReference>
<feature type="transmembrane region" description="Helical" evidence="5">
    <location>
        <begin position="353"/>
        <end position="373"/>
    </location>
</feature>
<keyword evidence="9" id="KW-1185">Reference proteome</keyword>
<evidence type="ECO:0000259" key="6">
    <source>
        <dbReference type="PROSITE" id="PS50042"/>
    </source>
</evidence>
<evidence type="ECO:0000256" key="1">
    <source>
        <dbReference type="ARBA" id="ARBA00004141"/>
    </source>
</evidence>
<evidence type="ECO:0000256" key="4">
    <source>
        <dbReference type="ARBA" id="ARBA00023136"/>
    </source>
</evidence>
<evidence type="ECO:0000256" key="2">
    <source>
        <dbReference type="ARBA" id="ARBA00022692"/>
    </source>
</evidence>
<dbReference type="Pfam" id="PF01740">
    <property type="entry name" value="STAS"/>
    <property type="match status" value="1"/>
</dbReference>
<keyword evidence="3 5" id="KW-1133">Transmembrane helix</keyword>
<evidence type="ECO:0000259" key="7">
    <source>
        <dbReference type="PROSITE" id="PS50801"/>
    </source>
</evidence>
<dbReference type="InterPro" id="IPR000595">
    <property type="entry name" value="cNMP-bd_dom"/>
</dbReference>
<dbReference type="Gene3D" id="3.30.750.24">
    <property type="entry name" value="STAS domain"/>
    <property type="match status" value="1"/>
</dbReference>
<feature type="transmembrane region" description="Helical" evidence="5">
    <location>
        <begin position="59"/>
        <end position="82"/>
    </location>
</feature>